<accession>A0A0G9KXX2</accession>
<dbReference type="GO" id="GO:0015074">
    <property type="term" value="P:DNA integration"/>
    <property type="evidence" value="ECO:0007669"/>
    <property type="project" value="InterPro"/>
</dbReference>
<dbReference type="SUPFAM" id="SSF56349">
    <property type="entry name" value="DNA breaking-rejoining enzymes"/>
    <property type="match status" value="1"/>
</dbReference>
<feature type="domain" description="Tyr recombinase" evidence="2">
    <location>
        <begin position="270"/>
        <end position="457"/>
    </location>
</feature>
<organism evidence="3 4">
    <name type="scientific">Aliarcobacter butzleri L355</name>
    <dbReference type="NCBI Taxonomy" id="1447263"/>
    <lineage>
        <taxon>Bacteria</taxon>
        <taxon>Pseudomonadati</taxon>
        <taxon>Campylobacterota</taxon>
        <taxon>Epsilonproteobacteria</taxon>
        <taxon>Campylobacterales</taxon>
        <taxon>Arcobacteraceae</taxon>
        <taxon>Aliarcobacter</taxon>
    </lineage>
</organism>
<dbReference type="Proteomes" id="UP000035154">
    <property type="component" value="Unassembled WGS sequence"/>
</dbReference>
<protein>
    <recommendedName>
        <fullName evidence="2">Tyr recombinase domain-containing protein</fullName>
    </recommendedName>
</protein>
<gene>
    <name evidence="3" type="ORF">AF80_01790</name>
</gene>
<dbReference type="InterPro" id="IPR002104">
    <property type="entry name" value="Integrase_catalytic"/>
</dbReference>
<evidence type="ECO:0000259" key="2">
    <source>
        <dbReference type="PROSITE" id="PS51898"/>
    </source>
</evidence>
<evidence type="ECO:0000256" key="1">
    <source>
        <dbReference type="ARBA" id="ARBA00023172"/>
    </source>
</evidence>
<comment type="caution">
    <text evidence="3">The sequence shown here is derived from an EMBL/GenBank/DDBJ whole genome shotgun (WGS) entry which is preliminary data.</text>
</comment>
<dbReference type="PATRIC" id="fig|1447263.3.peg.342"/>
<dbReference type="Gene3D" id="1.10.443.10">
    <property type="entry name" value="Intergrase catalytic core"/>
    <property type="match status" value="1"/>
</dbReference>
<dbReference type="InterPro" id="IPR013762">
    <property type="entry name" value="Integrase-like_cat_sf"/>
</dbReference>
<evidence type="ECO:0000313" key="4">
    <source>
        <dbReference type="Proteomes" id="UP000035154"/>
    </source>
</evidence>
<dbReference type="RefSeq" id="WP_046997800.1">
    <property type="nucleotide sequence ID" value="NZ_JAIW01000010.1"/>
</dbReference>
<sequence>MQIDNDLMLLLKCTTNNEILSLMGNKEYSNNGGSKFKEKFIRLKTSTHTYQNCRIKAKGNWSIAIRMLMFFRLLGSLKKAPKNSGELFLFGGLNEIFFELSKNIDSVNKITYELLDEYIINKKEKLDSTTLRSYILRLEEYSQYAKQYFPRQYRIDDSIFYDSKEYKKLNLEASKKRRDLYLNRFEIRNKNYSFKSIYKLAKISIVNIEQHKDDFLILGKMFSHFTDSNINIKKYKHKFIYKYFRMTKHDFSHPEMMRIQNYYKDCYKNKLKFNSTKAYERVIIKVIREIRISCIIIILITTAMRSHELIILERYPKILEDEFLSLNKIVYKTAQHENGFDSIIPIPYITRDAILLLSKFAELKDRQKEGILINNFSNSDIPTSTDFSSEILKFSKKHGIKDAPTAHQLRHAMAFIISFDNKKDGLELARLLLGHTSINMTLHYMGQYNPFILNIIRNNREEESKKLVQVLVNEVRDGKGLYGFKGEKLLNKIHFSGNYGDDITDFITRDLSALIKKGALVILQTPVCFCLHDLSKSNEMACQRGLNIDNFIGKEPVPSRCIGEECKNSIFTESTIDKLRAERSIDSELQERLMKNTFFADSGGFNNSPFRKIINKFEVNRK</sequence>
<dbReference type="EMBL" id="JAIW01000010">
    <property type="protein sequence ID" value="KLE11434.1"/>
    <property type="molecule type" value="Genomic_DNA"/>
</dbReference>
<dbReference type="InterPro" id="IPR011010">
    <property type="entry name" value="DNA_brk_join_enz"/>
</dbReference>
<evidence type="ECO:0000313" key="3">
    <source>
        <dbReference type="EMBL" id="KLE11434.1"/>
    </source>
</evidence>
<proteinExistence type="predicted"/>
<name>A0A0G9KXX2_9BACT</name>
<dbReference type="Pfam" id="PF00589">
    <property type="entry name" value="Phage_integrase"/>
    <property type="match status" value="1"/>
</dbReference>
<dbReference type="PROSITE" id="PS51898">
    <property type="entry name" value="TYR_RECOMBINASE"/>
    <property type="match status" value="1"/>
</dbReference>
<dbReference type="GO" id="GO:0003677">
    <property type="term" value="F:DNA binding"/>
    <property type="evidence" value="ECO:0007669"/>
    <property type="project" value="InterPro"/>
</dbReference>
<reference evidence="3 4" key="1">
    <citation type="submission" date="2014-01" db="EMBL/GenBank/DDBJ databases">
        <title>Development of a Comparative Genomic Fingerprinting Assay for High Resolution Genotyping of Arcobacter butzleri.</title>
        <authorList>
            <person name="Webb A.L."/>
            <person name="Inglis G.D."/>
            <person name="Kruczkiewicz P."/>
            <person name="Selinger L.B."/>
            <person name="Taboada E.N."/>
        </authorList>
    </citation>
    <scope>NUCLEOTIDE SEQUENCE [LARGE SCALE GENOMIC DNA]</scope>
    <source>
        <strain evidence="3 4">L355</strain>
    </source>
</reference>
<keyword evidence="1" id="KW-0233">DNA recombination</keyword>
<dbReference type="GO" id="GO:0006310">
    <property type="term" value="P:DNA recombination"/>
    <property type="evidence" value="ECO:0007669"/>
    <property type="project" value="UniProtKB-KW"/>
</dbReference>
<dbReference type="AlphaFoldDB" id="A0A0G9KXX2"/>